<dbReference type="AlphaFoldDB" id="A0A2P6FC43"/>
<gene>
    <name evidence="1" type="ORF">SMSRO_SF008410</name>
</gene>
<evidence type="ECO:0000313" key="1">
    <source>
        <dbReference type="EMBL" id="PQM31043.1"/>
    </source>
</evidence>
<sequence>MIRDIKTGHLYFLHNGKIICIDRMHKNQMFFASNEQDYNHFISYNVYTEDNVANSQTKNDFILLRNVKLHGKLLYLYPKEIRFLKLAEIKAPLLLNGIHVRVHEKTFDYQEALTRKDNDDLIEQLIAEDESQYRYQHQKRTSHFWHRKKP</sequence>
<keyword evidence="2" id="KW-1185">Reference proteome</keyword>
<dbReference type="STRING" id="2138.SMSRO_v1c08080"/>
<dbReference type="Proteomes" id="UP000031565">
    <property type="component" value="Unassembled WGS sequence"/>
</dbReference>
<evidence type="ECO:0000313" key="2">
    <source>
        <dbReference type="Proteomes" id="UP000031565"/>
    </source>
</evidence>
<proteinExistence type="predicted"/>
<protein>
    <submittedName>
        <fullName evidence="1">Uncharacterized protein</fullName>
    </submittedName>
</protein>
<dbReference type="EMBL" id="JTLV02000001">
    <property type="protein sequence ID" value="PQM31043.1"/>
    <property type="molecule type" value="Genomic_DNA"/>
</dbReference>
<dbReference type="OrthoDB" id="389414at2"/>
<accession>A0A2P6FC43</accession>
<dbReference type="RefSeq" id="WP_040093188.1">
    <property type="nucleotide sequence ID" value="NZ_CM020866.1"/>
</dbReference>
<comment type="caution">
    <text evidence="1">The sequence shown here is derived from an EMBL/GenBank/DDBJ whole genome shotgun (WGS) entry which is preliminary data.</text>
</comment>
<name>A0A2P6FC43_9MOLU</name>
<organism evidence="1 2">
    <name type="scientific">Spiroplasma poulsonii</name>
    <dbReference type="NCBI Taxonomy" id="2138"/>
    <lineage>
        <taxon>Bacteria</taxon>
        <taxon>Bacillati</taxon>
        <taxon>Mycoplasmatota</taxon>
        <taxon>Mollicutes</taxon>
        <taxon>Entomoplasmatales</taxon>
        <taxon>Spiroplasmataceae</taxon>
        <taxon>Spiroplasma</taxon>
    </lineage>
</organism>
<reference evidence="1 2" key="1">
    <citation type="journal article" date="2015" name="MBio">
        <title>Genome sequence of the Drosophila melanogaster male-killing Spiroplasma strain MSRO endosymbiont.</title>
        <authorList>
            <person name="Paredes J.C."/>
            <person name="Herren J.K."/>
            <person name="Schupfer F."/>
            <person name="Marin R."/>
            <person name="Claverol S."/>
            <person name="Kuo C.H."/>
            <person name="Lemaitre B."/>
            <person name="Beven L."/>
        </authorList>
    </citation>
    <scope>NUCLEOTIDE SEQUENCE [LARGE SCALE GENOMIC DNA]</scope>
    <source>
        <strain evidence="1 2">MSRO</strain>
    </source>
</reference>